<keyword evidence="7" id="KW-1185">Reference proteome</keyword>
<sequence length="218" mass="23588">MSAPLLSALPEDERAAFIDAGRLVVVQEDKDIVRQGEMPVGAMIVGSGRVEIIYLSENGLRLPVKVSEAGDDLGTAETIAGVPYAATCHVAASTALVVFTQAQMLELMTDMRCVQVLAAAACNAYMSHNQYCAADRALAVPQRIARYLLEIRDRSNTIYQNQSFLADATGSSRQTVNRVLGELRRREIIEVGKGTIHITSVPSLLAYADYKDADDNLA</sequence>
<feature type="domain" description="Cyclic nucleotide-binding" evidence="4">
    <location>
        <begin position="5"/>
        <end position="108"/>
    </location>
</feature>
<evidence type="ECO:0000313" key="7">
    <source>
        <dbReference type="Proteomes" id="UP000709466"/>
    </source>
</evidence>
<dbReference type="InterPro" id="IPR000595">
    <property type="entry name" value="cNMP-bd_dom"/>
</dbReference>
<dbReference type="InterPro" id="IPR018490">
    <property type="entry name" value="cNMP-bd_dom_sf"/>
</dbReference>
<dbReference type="InterPro" id="IPR036388">
    <property type="entry name" value="WH-like_DNA-bd_sf"/>
</dbReference>
<keyword evidence="3" id="KW-0804">Transcription</keyword>
<evidence type="ECO:0000259" key="4">
    <source>
        <dbReference type="PROSITE" id="PS50042"/>
    </source>
</evidence>
<dbReference type="InterPro" id="IPR050397">
    <property type="entry name" value="Env_Response_Regulators"/>
</dbReference>
<evidence type="ECO:0000259" key="5">
    <source>
        <dbReference type="PROSITE" id="PS51063"/>
    </source>
</evidence>
<protein>
    <submittedName>
        <fullName evidence="6">Crp/Fnr family transcriptional regulator</fullName>
    </submittedName>
</protein>
<dbReference type="SUPFAM" id="SSF46785">
    <property type="entry name" value="Winged helix' DNA-binding domain"/>
    <property type="match status" value="1"/>
</dbReference>
<dbReference type="PROSITE" id="PS51063">
    <property type="entry name" value="HTH_CRP_2"/>
    <property type="match status" value="1"/>
</dbReference>
<keyword evidence="2" id="KW-0238">DNA-binding</keyword>
<organism evidence="6 7">
    <name type="scientific">Marivivens donghaensis</name>
    <dbReference type="NCBI Taxonomy" id="1699413"/>
    <lineage>
        <taxon>Bacteria</taxon>
        <taxon>Pseudomonadati</taxon>
        <taxon>Pseudomonadota</taxon>
        <taxon>Alphaproteobacteria</taxon>
        <taxon>Rhodobacterales</taxon>
        <taxon>Paracoccaceae</taxon>
        <taxon>Marivivens group</taxon>
        <taxon>Marivivens</taxon>
    </lineage>
</organism>
<dbReference type="PROSITE" id="PS50042">
    <property type="entry name" value="CNMP_BINDING_3"/>
    <property type="match status" value="1"/>
</dbReference>
<feature type="domain" description="HTH crp-type" evidence="5">
    <location>
        <begin position="138"/>
        <end position="202"/>
    </location>
</feature>
<name>A0ABX0VWT5_9RHOB</name>
<dbReference type="Pfam" id="PF00027">
    <property type="entry name" value="cNMP_binding"/>
    <property type="match status" value="1"/>
</dbReference>
<reference evidence="6 7" key="1">
    <citation type="submission" date="2020-03" db="EMBL/GenBank/DDBJ databases">
        <title>Bacterial isolates of synthetic phycosphere.</title>
        <authorList>
            <person name="Fu H."/>
            <person name="Moran M.A."/>
        </authorList>
    </citation>
    <scope>NUCLEOTIDE SEQUENCE [LARGE SCALE GENOMIC DNA]</scope>
    <source>
        <strain evidence="6 7">HF1</strain>
    </source>
</reference>
<dbReference type="PANTHER" id="PTHR24567">
    <property type="entry name" value="CRP FAMILY TRANSCRIPTIONAL REGULATORY PROTEIN"/>
    <property type="match status" value="1"/>
</dbReference>
<dbReference type="Gene3D" id="1.10.10.10">
    <property type="entry name" value="Winged helix-like DNA-binding domain superfamily/Winged helix DNA-binding domain"/>
    <property type="match status" value="1"/>
</dbReference>
<dbReference type="CDD" id="cd00038">
    <property type="entry name" value="CAP_ED"/>
    <property type="match status" value="1"/>
</dbReference>
<evidence type="ECO:0000256" key="2">
    <source>
        <dbReference type="ARBA" id="ARBA00023125"/>
    </source>
</evidence>
<dbReference type="SMART" id="SM00419">
    <property type="entry name" value="HTH_CRP"/>
    <property type="match status" value="1"/>
</dbReference>
<dbReference type="PANTHER" id="PTHR24567:SF26">
    <property type="entry name" value="REGULATORY PROTEIN YEIL"/>
    <property type="match status" value="1"/>
</dbReference>
<dbReference type="InterPro" id="IPR014710">
    <property type="entry name" value="RmlC-like_jellyroll"/>
</dbReference>
<dbReference type="InterPro" id="IPR036390">
    <property type="entry name" value="WH_DNA-bd_sf"/>
</dbReference>
<dbReference type="Proteomes" id="UP000709466">
    <property type="component" value="Unassembled WGS sequence"/>
</dbReference>
<dbReference type="Gene3D" id="2.60.120.10">
    <property type="entry name" value="Jelly Rolls"/>
    <property type="match status" value="1"/>
</dbReference>
<proteinExistence type="predicted"/>
<accession>A0ABX0VWT5</accession>
<dbReference type="Pfam" id="PF13545">
    <property type="entry name" value="HTH_Crp_2"/>
    <property type="match status" value="1"/>
</dbReference>
<dbReference type="SMART" id="SM00100">
    <property type="entry name" value="cNMP"/>
    <property type="match status" value="1"/>
</dbReference>
<evidence type="ECO:0000313" key="6">
    <source>
        <dbReference type="EMBL" id="NIY71083.1"/>
    </source>
</evidence>
<evidence type="ECO:0000256" key="1">
    <source>
        <dbReference type="ARBA" id="ARBA00023015"/>
    </source>
</evidence>
<dbReference type="RefSeq" id="WP_167635971.1">
    <property type="nucleotide sequence ID" value="NZ_JAATOP010000001.1"/>
</dbReference>
<dbReference type="InterPro" id="IPR012318">
    <property type="entry name" value="HTH_CRP"/>
</dbReference>
<dbReference type="EMBL" id="JAATOP010000001">
    <property type="protein sequence ID" value="NIY71083.1"/>
    <property type="molecule type" value="Genomic_DNA"/>
</dbReference>
<keyword evidence="1" id="KW-0805">Transcription regulation</keyword>
<evidence type="ECO:0000256" key="3">
    <source>
        <dbReference type="ARBA" id="ARBA00023163"/>
    </source>
</evidence>
<gene>
    <name evidence="6" type="ORF">HCZ30_01380</name>
</gene>
<comment type="caution">
    <text evidence="6">The sequence shown here is derived from an EMBL/GenBank/DDBJ whole genome shotgun (WGS) entry which is preliminary data.</text>
</comment>
<dbReference type="SUPFAM" id="SSF51206">
    <property type="entry name" value="cAMP-binding domain-like"/>
    <property type="match status" value="1"/>
</dbReference>